<sequence>MVTETPTASFDLVDSPWLPVLRLDGTQDELSITEVFAQAPRLRRLVGDVPTQEFALTRLLLAILHDAVDGPAYEEDWQALWEADGLPLAAVTAYLDKHRDRFDLLHPRTPFFQVADLRTAKDEIFPLARIVADVPNGEPFFTMRSRGAERLGFAEAARWLVHAHAYDPSGIKSGAVGDPRVKGGRGYPLGVGWAGNLGGVLVEGDDLRQTLLLNLVATQQEAGGLRGDGDDRPAWRRDPCGPGPADKAELTVRPNGVRDLYTWQSRRVRLHHDAEGVHGVLLAYGDPLSPRNMHDREPMTAWRRSPAQEKKLGESPIYLPRDHEPARSAWRGLAALITGRVRNAHQRGEAAAVVRPRVLDWVARLANDGYLPEDHFIRARLIGAVYGTQQSVIDEVVDDAVTMAVVVLRERDRLLGQTAVDAVGDAEDAVNALGDLADDLARAAGIESEEPRDAARDRGFGELDGHFRDWLRGLSPGDAADPRPRHAEWQRTVRRVVLALGRELVDGAGEAAWVGRVVSTATGAVWLNASRADLRFRARLRKDLPLGGDQQNPEGEDR</sequence>
<dbReference type="Gene3D" id="1.10.132.100">
    <property type="match status" value="1"/>
</dbReference>
<evidence type="ECO:0000256" key="1">
    <source>
        <dbReference type="SAM" id="MobiDB-lite"/>
    </source>
</evidence>
<dbReference type="EMBL" id="FUWS01000005">
    <property type="protein sequence ID" value="SKA02426.1"/>
    <property type="molecule type" value="Genomic_DNA"/>
</dbReference>
<gene>
    <name evidence="2" type="ORF">SAMN02745673_02204</name>
</gene>
<organism evidence="2 3">
    <name type="scientific">Marinactinospora thermotolerans DSM 45154</name>
    <dbReference type="NCBI Taxonomy" id="1122192"/>
    <lineage>
        <taxon>Bacteria</taxon>
        <taxon>Bacillati</taxon>
        <taxon>Actinomycetota</taxon>
        <taxon>Actinomycetes</taxon>
        <taxon>Streptosporangiales</taxon>
        <taxon>Nocardiopsidaceae</taxon>
        <taxon>Marinactinospora</taxon>
    </lineage>
</organism>
<feature type="region of interest" description="Disordered" evidence="1">
    <location>
        <begin position="223"/>
        <end position="249"/>
    </location>
</feature>
<dbReference type="RefSeq" id="WP_078761543.1">
    <property type="nucleotide sequence ID" value="NZ_FUWS01000005.1"/>
</dbReference>
<dbReference type="AlphaFoldDB" id="A0A1T4QFJ9"/>
<feature type="compositionally biased region" description="Basic and acidic residues" evidence="1">
    <location>
        <begin position="227"/>
        <end position="239"/>
    </location>
</feature>
<proteinExistence type="predicted"/>
<reference evidence="2 3" key="1">
    <citation type="submission" date="2017-02" db="EMBL/GenBank/DDBJ databases">
        <authorList>
            <person name="Peterson S.W."/>
        </authorList>
    </citation>
    <scope>NUCLEOTIDE SEQUENCE [LARGE SCALE GENOMIC DNA]</scope>
    <source>
        <strain evidence="2 3">DSM 45154</strain>
    </source>
</reference>
<dbReference type="Pfam" id="PF09481">
    <property type="entry name" value="CRISPR_Cse1"/>
    <property type="match status" value="1"/>
</dbReference>
<dbReference type="OrthoDB" id="3187690at2"/>
<accession>A0A1T4QFJ9</accession>
<dbReference type="STRING" id="1122192.SAMN02745673_02204"/>
<evidence type="ECO:0000313" key="3">
    <source>
        <dbReference type="Proteomes" id="UP000190637"/>
    </source>
</evidence>
<dbReference type="Proteomes" id="UP000190637">
    <property type="component" value="Unassembled WGS sequence"/>
</dbReference>
<evidence type="ECO:0000313" key="2">
    <source>
        <dbReference type="EMBL" id="SKA02426.1"/>
    </source>
</evidence>
<dbReference type="CDD" id="cd09729">
    <property type="entry name" value="Cse1_I-E"/>
    <property type="match status" value="1"/>
</dbReference>
<keyword evidence="3" id="KW-1185">Reference proteome</keyword>
<protein>
    <submittedName>
        <fullName evidence="2">CRISPR-associated protein, Cse1 family</fullName>
    </submittedName>
</protein>
<dbReference type="NCBIfam" id="TIGR02547">
    <property type="entry name" value="casA_cse1"/>
    <property type="match status" value="1"/>
</dbReference>
<dbReference type="InterPro" id="IPR013381">
    <property type="entry name" value="CRISPR-assoc_prot_Cse1"/>
</dbReference>
<name>A0A1T4QFJ9_9ACTN</name>